<dbReference type="PANTHER" id="PTHR43539">
    <property type="entry name" value="FLAVIN-BINDING MONOOXYGENASE-LIKE PROTEIN (AFU_ORTHOLOGUE AFUA_4G09220)"/>
    <property type="match status" value="1"/>
</dbReference>
<comment type="caution">
    <text evidence="2">The sequence shown here is derived from an EMBL/GenBank/DDBJ whole genome shotgun (WGS) entry which is preliminary data.</text>
</comment>
<name>A0A3M9MKQ3_9BACT</name>
<organism evidence="2 3">
    <name type="scientific">Rufibacter latericius</name>
    <dbReference type="NCBI Taxonomy" id="2487040"/>
    <lineage>
        <taxon>Bacteria</taxon>
        <taxon>Pseudomonadati</taxon>
        <taxon>Bacteroidota</taxon>
        <taxon>Cytophagia</taxon>
        <taxon>Cytophagales</taxon>
        <taxon>Hymenobacteraceae</taxon>
        <taxon>Rufibacter</taxon>
    </lineage>
</organism>
<dbReference type="Proteomes" id="UP000272117">
    <property type="component" value="Unassembled WGS sequence"/>
</dbReference>
<dbReference type="PRINTS" id="PR00368">
    <property type="entry name" value="FADPNR"/>
</dbReference>
<dbReference type="PRINTS" id="PR00469">
    <property type="entry name" value="PNDRDTASEII"/>
</dbReference>
<dbReference type="Pfam" id="PF13738">
    <property type="entry name" value="Pyr_redox_3"/>
    <property type="match status" value="1"/>
</dbReference>
<dbReference type="GO" id="GO:0004497">
    <property type="term" value="F:monooxygenase activity"/>
    <property type="evidence" value="ECO:0007669"/>
    <property type="project" value="TreeGrafter"/>
</dbReference>
<evidence type="ECO:0000313" key="3">
    <source>
        <dbReference type="Proteomes" id="UP000272117"/>
    </source>
</evidence>
<evidence type="ECO:0000313" key="2">
    <source>
        <dbReference type="EMBL" id="RNI26152.1"/>
    </source>
</evidence>
<gene>
    <name evidence="2" type="ORF">EFB08_15155</name>
</gene>
<protein>
    <submittedName>
        <fullName evidence="2">Oxidoreductase</fullName>
    </submittedName>
</protein>
<accession>A0A3M9MKQ3</accession>
<dbReference type="PANTHER" id="PTHR43539:SF78">
    <property type="entry name" value="FLAVIN-CONTAINING MONOOXYGENASE"/>
    <property type="match status" value="1"/>
</dbReference>
<sequence length="358" mass="39508">MQTRSEPILSPESGNSYDVIVIGAGQAGLAMGYYLHLQRKNFLLLDAAAQVGDSWRARYDSLRLFTPAEYCSLPGWPLLLPKGYYPTKDEIASYLQQYAAQFQLPVKLKQPVVSMSKANGTFQIQTPTQVCQARQVVIATGPFQTPFVPDIAKTLPPEITQLHSSQYRNPSQVPNGNVLVVGAGNSGAQIAVELAQTHEVQVSVKRKPRFSALRMLGQSVFWWATQTGAIYASPSSRVGKKVLQKSDVIYGQDFQKLLKKGEVLLRSEIVALKEQEMVFKDGSRATFNSIIWATGFRPEYGWLQVEGALAENGHPIHKQGVSPVEGLFYLGLSWQRSRSSALLLGAGHDAQFIAQRLV</sequence>
<dbReference type="InterPro" id="IPR050982">
    <property type="entry name" value="Auxin_biosynth/cation_transpt"/>
</dbReference>
<dbReference type="AlphaFoldDB" id="A0A3M9MKQ3"/>
<dbReference type="Gene3D" id="3.50.50.60">
    <property type="entry name" value="FAD/NAD(P)-binding domain"/>
    <property type="match status" value="1"/>
</dbReference>
<reference evidence="2 3" key="1">
    <citation type="submission" date="2018-11" db="EMBL/GenBank/DDBJ databases">
        <title>Rufibacter latericius sp. nov., isolated from water in Baiyang Lake.</title>
        <authorList>
            <person name="Yang Y."/>
        </authorList>
    </citation>
    <scope>NUCLEOTIDE SEQUENCE [LARGE SCALE GENOMIC DNA]</scope>
    <source>
        <strain evidence="2 3">R-22-1c-1</strain>
    </source>
</reference>
<keyword evidence="1" id="KW-0560">Oxidoreductase</keyword>
<dbReference type="GO" id="GO:0050660">
    <property type="term" value="F:flavin adenine dinucleotide binding"/>
    <property type="evidence" value="ECO:0007669"/>
    <property type="project" value="TreeGrafter"/>
</dbReference>
<proteinExistence type="predicted"/>
<dbReference type="SUPFAM" id="SSF51905">
    <property type="entry name" value="FAD/NAD(P)-binding domain"/>
    <property type="match status" value="2"/>
</dbReference>
<keyword evidence="3" id="KW-1185">Reference proteome</keyword>
<dbReference type="InterPro" id="IPR036188">
    <property type="entry name" value="FAD/NAD-bd_sf"/>
</dbReference>
<dbReference type="OrthoDB" id="9778740at2"/>
<dbReference type="RefSeq" id="WP_123127769.1">
    <property type="nucleotide sequence ID" value="NZ_RJJD01000008.1"/>
</dbReference>
<dbReference type="EMBL" id="RJJD01000008">
    <property type="protein sequence ID" value="RNI26152.1"/>
    <property type="molecule type" value="Genomic_DNA"/>
</dbReference>
<evidence type="ECO:0000256" key="1">
    <source>
        <dbReference type="ARBA" id="ARBA00023002"/>
    </source>
</evidence>